<dbReference type="Proteomes" id="UP000198844">
    <property type="component" value="Unassembled WGS sequence"/>
</dbReference>
<evidence type="ECO:0000313" key="2">
    <source>
        <dbReference type="EMBL" id="SFU20994.1"/>
    </source>
</evidence>
<reference evidence="2 3" key="1">
    <citation type="submission" date="2016-10" db="EMBL/GenBank/DDBJ databases">
        <authorList>
            <person name="de Groot N.N."/>
        </authorList>
    </citation>
    <scope>NUCLEOTIDE SEQUENCE [LARGE SCALE GENOMIC DNA]</scope>
    <source>
        <strain evidence="2 3">LMG 27731</strain>
    </source>
</reference>
<accession>A0A1I7EAN1</accession>
<sequence>MQQHSGRATRSEDLSSSRSSNHYNNISNRPITMTAFCTLFADVSNGEVPVVISDVLVTSSGLPRRAARYEKTYIPTIGGVYPHISADSAISGLIQKLSLLPGGHCLAVAGDLSPILEFHAKLVGCSHDFEEISVVCEEFSSRISFVLLVKDSEDDRLITMASESCRRLRNDKYGLALVGGSGESTLRRLMLEQKDAPIQGTESLSDVSKAFFLVSEALDLDSRDPSQTIKKSFGGYYEISTYDGSQFCKIDCVAYHFLRLGKLGDEDCWVLHKSFYHEYVSDDLIVRRIVWAHDEGGGTVWQDCYAIGDFHRYANMERAKVHIDETVPTTKWEVLCFEVGASKFRAVSAGRNLISLRKSEGHWFHDIDSALMGQYAKAMAPLFLAQPEGQ</sequence>
<protein>
    <submittedName>
        <fullName evidence="2">Uncharacterized protein</fullName>
    </submittedName>
</protein>
<feature type="region of interest" description="Disordered" evidence="1">
    <location>
        <begin position="1"/>
        <end position="25"/>
    </location>
</feature>
<evidence type="ECO:0000256" key="1">
    <source>
        <dbReference type="SAM" id="MobiDB-lite"/>
    </source>
</evidence>
<dbReference type="EMBL" id="FPBH01000015">
    <property type="protein sequence ID" value="SFU20994.1"/>
    <property type="molecule type" value="Genomic_DNA"/>
</dbReference>
<name>A0A1I7EAN1_9BURK</name>
<evidence type="ECO:0000313" key="3">
    <source>
        <dbReference type="Proteomes" id="UP000198844"/>
    </source>
</evidence>
<organism evidence="2 3">
    <name type="scientific">Paraburkholderia aspalathi</name>
    <dbReference type="NCBI Taxonomy" id="1324617"/>
    <lineage>
        <taxon>Bacteria</taxon>
        <taxon>Pseudomonadati</taxon>
        <taxon>Pseudomonadota</taxon>
        <taxon>Betaproteobacteria</taxon>
        <taxon>Burkholderiales</taxon>
        <taxon>Burkholderiaceae</taxon>
        <taxon>Paraburkholderia</taxon>
    </lineage>
</organism>
<proteinExistence type="predicted"/>
<gene>
    <name evidence="2" type="ORF">SAMN05192563_1015161</name>
</gene>
<dbReference type="AlphaFoldDB" id="A0A1I7EAN1"/>